<name>A0A133YGW7_9FIRM</name>
<keyword evidence="4" id="KW-0378">Hydrolase</keyword>
<dbReference type="Pfam" id="PF04002">
    <property type="entry name" value="RadC"/>
    <property type="match status" value="1"/>
</dbReference>
<dbReference type="Gene3D" id="3.40.140.10">
    <property type="entry name" value="Cytidine Deaminase, domain 2"/>
    <property type="match status" value="1"/>
</dbReference>
<evidence type="ECO:0000259" key="8">
    <source>
        <dbReference type="PROSITE" id="PS50249"/>
    </source>
</evidence>
<organism evidence="9 10">
    <name type="scientific">Amygdalobacter nucleatus</name>
    <dbReference type="NCBI Taxonomy" id="3029274"/>
    <lineage>
        <taxon>Bacteria</taxon>
        <taxon>Bacillati</taxon>
        <taxon>Bacillota</taxon>
        <taxon>Clostridia</taxon>
        <taxon>Eubacteriales</taxon>
        <taxon>Oscillospiraceae</taxon>
        <taxon>Amygdalobacter</taxon>
    </lineage>
</organism>
<keyword evidence="3" id="KW-0479">Metal-binding</keyword>
<dbReference type="RefSeq" id="WP_066712351.1">
    <property type="nucleotide sequence ID" value="NZ_CP118869.1"/>
</dbReference>
<dbReference type="GO" id="GO:0046872">
    <property type="term" value="F:metal ion binding"/>
    <property type="evidence" value="ECO:0007669"/>
    <property type="project" value="UniProtKB-KW"/>
</dbReference>
<dbReference type="GO" id="GO:0006508">
    <property type="term" value="P:proteolysis"/>
    <property type="evidence" value="ECO:0007669"/>
    <property type="project" value="UniProtKB-KW"/>
</dbReference>
<dbReference type="InterPro" id="IPR037518">
    <property type="entry name" value="MPN"/>
</dbReference>
<dbReference type="AlphaFoldDB" id="A0A133YGW7"/>
<dbReference type="Pfam" id="PF20582">
    <property type="entry name" value="UPF0758_N"/>
    <property type="match status" value="1"/>
</dbReference>
<evidence type="ECO:0000256" key="2">
    <source>
        <dbReference type="ARBA" id="ARBA00022670"/>
    </source>
</evidence>
<evidence type="ECO:0000256" key="7">
    <source>
        <dbReference type="RuleBase" id="RU003797"/>
    </source>
</evidence>
<dbReference type="Proteomes" id="UP000070080">
    <property type="component" value="Unassembled WGS sequence"/>
</dbReference>
<dbReference type="InterPro" id="IPR046778">
    <property type="entry name" value="UPF0758_N"/>
</dbReference>
<evidence type="ECO:0000313" key="10">
    <source>
        <dbReference type="Proteomes" id="UP000070080"/>
    </source>
</evidence>
<keyword evidence="10" id="KW-1185">Reference proteome</keyword>
<dbReference type="STRING" id="1497955.HMPREF1872_00097"/>
<evidence type="ECO:0000256" key="3">
    <source>
        <dbReference type="ARBA" id="ARBA00022723"/>
    </source>
</evidence>
<accession>A0A133YGW7</accession>
<feature type="domain" description="MPN" evidence="8">
    <location>
        <begin position="107"/>
        <end position="229"/>
    </location>
</feature>
<dbReference type="PROSITE" id="PS01302">
    <property type="entry name" value="UPF0758"/>
    <property type="match status" value="1"/>
</dbReference>
<evidence type="ECO:0000256" key="6">
    <source>
        <dbReference type="ARBA" id="ARBA00023049"/>
    </source>
</evidence>
<dbReference type="EMBL" id="LSCV01000002">
    <property type="protein sequence ID" value="KXB42426.1"/>
    <property type="molecule type" value="Genomic_DNA"/>
</dbReference>
<comment type="similarity">
    <text evidence="1 7">Belongs to the UPF0758 family.</text>
</comment>
<evidence type="ECO:0000256" key="5">
    <source>
        <dbReference type="ARBA" id="ARBA00022833"/>
    </source>
</evidence>
<dbReference type="NCBIfam" id="TIGR00608">
    <property type="entry name" value="radc"/>
    <property type="match status" value="1"/>
</dbReference>
<proteinExistence type="inferred from homology"/>
<dbReference type="PATRIC" id="fig|1497955.3.peg.97"/>
<reference evidence="10" key="1">
    <citation type="submission" date="2016-01" db="EMBL/GenBank/DDBJ databases">
        <authorList>
            <person name="Mitreva M."/>
            <person name="Pepin K.H."/>
            <person name="Mihindukulasuriya K.A."/>
            <person name="Fulton R."/>
            <person name="Fronick C."/>
            <person name="O'Laughlin M."/>
            <person name="Miner T."/>
            <person name="Herter B."/>
            <person name="Rosa B.A."/>
            <person name="Cordes M."/>
            <person name="Tomlinson C."/>
            <person name="Wollam A."/>
            <person name="Palsikar V.B."/>
            <person name="Mardis E.R."/>
            <person name="Wilson R.K."/>
        </authorList>
    </citation>
    <scope>NUCLEOTIDE SEQUENCE [LARGE SCALE GENOMIC DNA]</scope>
    <source>
        <strain evidence="10">KA00274</strain>
    </source>
</reference>
<keyword evidence="6" id="KW-0482">Metalloprotease</keyword>
<evidence type="ECO:0000256" key="1">
    <source>
        <dbReference type="ARBA" id="ARBA00010243"/>
    </source>
</evidence>
<dbReference type="PANTHER" id="PTHR30471:SF3">
    <property type="entry name" value="UPF0758 PROTEIN YEES-RELATED"/>
    <property type="match status" value="1"/>
</dbReference>
<dbReference type="PANTHER" id="PTHR30471">
    <property type="entry name" value="DNA REPAIR PROTEIN RADC"/>
    <property type="match status" value="1"/>
</dbReference>
<evidence type="ECO:0000256" key="4">
    <source>
        <dbReference type="ARBA" id="ARBA00022801"/>
    </source>
</evidence>
<keyword evidence="2" id="KW-0645">Protease</keyword>
<dbReference type="NCBIfam" id="NF000642">
    <property type="entry name" value="PRK00024.1"/>
    <property type="match status" value="1"/>
</dbReference>
<dbReference type="PROSITE" id="PS50249">
    <property type="entry name" value="MPN"/>
    <property type="match status" value="1"/>
</dbReference>
<dbReference type="InterPro" id="IPR001405">
    <property type="entry name" value="UPF0758"/>
</dbReference>
<dbReference type="InterPro" id="IPR025657">
    <property type="entry name" value="RadC_JAB"/>
</dbReference>
<sequence length="232" mass="25931">MFTLAELNVSERPYEKLQIAGSTYLTNAELLAIILQSGKKGQSSLDLAANLLANEMVGHNLRQLANLEVNDLLEIKGIGLAKAARILACVELAKRIWQSKPINTRLILDTPEAIYKFILPRLQHGKEMIFALDLDCHLQLLHISTIAIGRLDEANFDAREVLRLALRYNAKSVILVHNHPSGEVLASEADCLTTERLAKLLANCAVSLQDHVIVTEHSYLSLYEERRELFEA</sequence>
<dbReference type="GO" id="GO:0008237">
    <property type="term" value="F:metallopeptidase activity"/>
    <property type="evidence" value="ECO:0007669"/>
    <property type="project" value="UniProtKB-KW"/>
</dbReference>
<dbReference type="InterPro" id="IPR020891">
    <property type="entry name" value="UPF0758_CS"/>
</dbReference>
<comment type="caution">
    <text evidence="9">The sequence shown here is derived from an EMBL/GenBank/DDBJ whole genome shotgun (WGS) entry which is preliminary data.</text>
</comment>
<evidence type="ECO:0000313" key="9">
    <source>
        <dbReference type="EMBL" id="KXB42426.1"/>
    </source>
</evidence>
<keyword evidence="5" id="KW-0862">Zinc</keyword>
<gene>
    <name evidence="9" type="ORF">HMPREF1872_00097</name>
</gene>
<protein>
    <submittedName>
        <fullName evidence="9">Putative DNA repair protein RadC</fullName>
    </submittedName>
</protein>